<dbReference type="EMBL" id="POTQ01000011">
    <property type="protein sequence ID" value="PNV57835.1"/>
    <property type="molecule type" value="Genomic_DNA"/>
</dbReference>
<protein>
    <submittedName>
        <fullName evidence="7">DUF4115 domain-containing protein</fullName>
    </submittedName>
    <submittedName>
        <fullName evidence="4">Transcription regulation protein</fullName>
    </submittedName>
    <submittedName>
        <fullName evidence="5">XRE family transcriptional regulator</fullName>
    </submittedName>
</protein>
<dbReference type="PATRIC" id="fig|1613.112.peg.1434"/>
<evidence type="ECO:0000313" key="8">
    <source>
        <dbReference type="EMBL" id="QIX58130.1"/>
    </source>
</evidence>
<dbReference type="Proteomes" id="UP000503169">
    <property type="component" value="Chromosome"/>
</dbReference>
<evidence type="ECO:0000256" key="1">
    <source>
        <dbReference type="SAM" id="MobiDB-lite"/>
    </source>
</evidence>
<reference evidence="6 12" key="3">
    <citation type="submission" date="2019-10" db="EMBL/GenBank/DDBJ databases">
        <title>Genome Sequencing and assembly of Lactobacillus fermentum I2, a lactic acid bacteria.</title>
        <authorList>
            <person name="Lopes L.S."/>
            <person name="Persinoti G.F."/>
            <person name="Riano-Pachon D.M."/>
            <person name="Labate C.A."/>
        </authorList>
    </citation>
    <scope>NUCLEOTIDE SEQUENCE [LARGE SCALE GENOMIC DNA]</scope>
    <source>
        <strain evidence="6 12">I2</strain>
    </source>
</reference>
<keyword evidence="2" id="KW-0812">Transmembrane</keyword>
<dbReference type="Proteomes" id="UP001218104">
    <property type="component" value="Chromosome"/>
</dbReference>
<evidence type="ECO:0000313" key="12">
    <source>
        <dbReference type="Proteomes" id="UP000466799"/>
    </source>
</evidence>
<dbReference type="InterPro" id="IPR050400">
    <property type="entry name" value="Bact_Cytoskel_RodZ"/>
</dbReference>
<name>A0A0F4HB21_LIMFE</name>
<proteinExistence type="predicted"/>
<dbReference type="PANTHER" id="PTHR34475">
    <property type="match status" value="1"/>
</dbReference>
<feature type="transmembrane region" description="Helical" evidence="2">
    <location>
        <begin position="118"/>
        <end position="141"/>
    </location>
</feature>
<evidence type="ECO:0000313" key="5">
    <source>
        <dbReference type="EMBL" id="GIC71517.1"/>
    </source>
</evidence>
<dbReference type="GO" id="GO:0003677">
    <property type="term" value="F:DNA binding"/>
    <property type="evidence" value="ECO:0007669"/>
    <property type="project" value="InterPro"/>
</dbReference>
<reference evidence="5 14" key="5">
    <citation type="submission" date="2021-01" db="EMBL/GenBank/DDBJ databases">
        <title>Development of a method for detection of lactic acid bacteria that cause putrefactive shochu mash.</title>
        <authorList>
            <person name="Takashita H."/>
            <person name="Fujihara E."/>
            <person name="Takayama K."/>
            <person name="Yamamoto H."/>
            <person name="Mizutani M."/>
            <person name="Kajiwara Y."/>
        </authorList>
    </citation>
    <scope>NUCLEOTIDE SEQUENCE [LARGE SCALE GENOMIC DNA]</scope>
    <source>
        <strain evidence="5 14">01-B1</strain>
    </source>
</reference>
<dbReference type="CDD" id="cd00093">
    <property type="entry name" value="HTH_XRE"/>
    <property type="match status" value="1"/>
</dbReference>
<evidence type="ECO:0000313" key="10">
    <source>
        <dbReference type="Proteomes" id="UP000094714"/>
    </source>
</evidence>
<keyword evidence="2" id="KW-1133">Transmembrane helix</keyword>
<evidence type="ECO:0000313" key="4">
    <source>
        <dbReference type="EMBL" id="AOR74820.1"/>
    </source>
</evidence>
<dbReference type="EMBL" id="CP017151">
    <property type="protein sequence ID" value="AOR74820.1"/>
    <property type="molecule type" value="Genomic_DNA"/>
</dbReference>
<evidence type="ECO:0000313" key="11">
    <source>
        <dbReference type="Proteomes" id="UP000236514"/>
    </source>
</evidence>
<organism evidence="7 11">
    <name type="scientific">Limosilactobacillus fermentum</name>
    <name type="common">Lactobacillus fermentum</name>
    <dbReference type="NCBI Taxonomy" id="1613"/>
    <lineage>
        <taxon>Bacteria</taxon>
        <taxon>Bacillati</taxon>
        <taxon>Bacillota</taxon>
        <taxon>Bacilli</taxon>
        <taxon>Lactobacillales</taxon>
        <taxon>Lactobacillaceae</taxon>
        <taxon>Limosilactobacillus</taxon>
    </lineage>
</organism>
<dbReference type="Proteomes" id="UP000466799">
    <property type="component" value="Unassembled WGS sequence"/>
</dbReference>
<dbReference type="EMBL" id="BOLH01000004">
    <property type="protein sequence ID" value="GIC71517.1"/>
    <property type="molecule type" value="Genomic_DNA"/>
</dbReference>
<dbReference type="SUPFAM" id="SSF47413">
    <property type="entry name" value="lambda repressor-like DNA-binding domains"/>
    <property type="match status" value="1"/>
</dbReference>
<reference evidence="7 11" key="2">
    <citation type="submission" date="2018-01" db="EMBL/GenBank/DDBJ databases">
        <title>Draft genome sequence of the feruloyl esterase-producing strain Lactobacillus fermentum CRL 1446, isolated from artisanal goat milk cheese.</title>
        <authorList>
            <person name="Abeijon Mukdsi M.C."/>
            <person name="Saavedra L."/>
            <person name="Gauffin Cano M.P."/>
            <person name="Hebert E.M."/>
            <person name="Medina R.B."/>
        </authorList>
    </citation>
    <scope>NUCLEOTIDE SEQUENCE [LARGE SCALE GENOMIC DNA]</scope>
    <source>
        <strain evidence="7 11">CRL 1446</strain>
    </source>
</reference>
<keyword evidence="2" id="KW-0472">Membrane</keyword>
<evidence type="ECO:0000313" key="14">
    <source>
        <dbReference type="Proteomes" id="UP000653631"/>
    </source>
</evidence>
<evidence type="ECO:0000256" key="2">
    <source>
        <dbReference type="SAM" id="Phobius"/>
    </source>
</evidence>
<evidence type="ECO:0000313" key="13">
    <source>
        <dbReference type="Proteomes" id="UP000503169"/>
    </source>
</evidence>
<feature type="region of interest" description="Disordered" evidence="1">
    <location>
        <begin position="151"/>
        <end position="181"/>
    </location>
</feature>
<reference evidence="4 10" key="1">
    <citation type="submission" date="2016-09" db="EMBL/GenBank/DDBJ databases">
        <title>Genome Sequence of the Lactobacillus fermentum strain NCC2970 (CNCM I-5068).</title>
        <authorList>
            <person name="Barretto C."/>
            <person name="Ngom-Bru C."/>
            <person name="Genevaz A."/>
            <person name="Fournier C."/>
            <person name="Moine D."/>
            <person name="Kassam M."/>
            <person name="Iltis A."/>
            <person name="Sagory-Zalkind P."/>
            <person name="Faucherand G."/>
            <person name="Descombes P."/>
            <person name="Duboux S."/>
        </authorList>
    </citation>
    <scope>NUCLEOTIDE SEQUENCE [LARGE SCALE GENOMIC DNA]</scope>
    <source>
        <strain evidence="4 10">NCC2970</strain>
    </source>
</reference>
<dbReference type="RefSeq" id="WP_003686010.1">
    <property type="nucleotide sequence ID" value="NZ_BJLV01000006.1"/>
</dbReference>
<dbReference type="InterPro" id="IPR010982">
    <property type="entry name" value="Lambda_DNA-bd_dom_sf"/>
</dbReference>
<reference evidence="8 13" key="4">
    <citation type="submission" date="2020-04" db="EMBL/GenBank/DDBJ databases">
        <title>Novel strain L. Fermentum HFD1 producer antibacterial peptides.</title>
        <authorList>
            <person name="Ozhegov G.D."/>
            <person name="Pavlova A.S."/>
            <person name="Zhuravleva D.E."/>
            <person name="Gogoleva N.V."/>
            <person name="Shagimardanova E.I."/>
            <person name="Markelova M.I."/>
            <person name="Yarullina D.R."/>
            <person name="Kayumov A.R."/>
        </authorList>
    </citation>
    <scope>NUCLEOTIDE SEQUENCE [LARGE SCALE GENOMIC DNA]</scope>
    <source>
        <strain evidence="8 13">HFD1</strain>
    </source>
</reference>
<dbReference type="PANTHER" id="PTHR34475:SF1">
    <property type="entry name" value="CYTOSKELETON PROTEIN RODZ"/>
    <property type="match status" value="1"/>
</dbReference>
<dbReference type="Proteomes" id="UP000236514">
    <property type="component" value="Unassembled WGS sequence"/>
</dbReference>
<feature type="compositionally biased region" description="Low complexity" evidence="1">
    <location>
        <begin position="153"/>
        <end position="181"/>
    </location>
</feature>
<evidence type="ECO:0000313" key="9">
    <source>
        <dbReference type="EMBL" id="WFR89696.1"/>
    </source>
</evidence>
<dbReference type="Gene3D" id="1.10.260.40">
    <property type="entry name" value="lambda repressor-like DNA-binding domains"/>
    <property type="match status" value="1"/>
</dbReference>
<dbReference type="EMBL" id="WHJL01000002">
    <property type="protein sequence ID" value="MPQ34409.1"/>
    <property type="molecule type" value="Genomic_DNA"/>
</dbReference>
<dbReference type="PROSITE" id="PS50943">
    <property type="entry name" value="HTH_CROC1"/>
    <property type="match status" value="1"/>
</dbReference>
<evidence type="ECO:0000313" key="6">
    <source>
        <dbReference type="EMBL" id="MPQ34409.1"/>
    </source>
</evidence>
<evidence type="ECO:0000259" key="3">
    <source>
        <dbReference type="PROSITE" id="PS50943"/>
    </source>
</evidence>
<feature type="region of interest" description="Disordered" evidence="1">
    <location>
        <begin position="292"/>
        <end position="334"/>
    </location>
</feature>
<dbReference type="InterPro" id="IPR001387">
    <property type="entry name" value="Cro/C1-type_HTH"/>
</dbReference>
<dbReference type="EMBL" id="CP121468">
    <property type="protein sequence ID" value="WFR89696.1"/>
    <property type="molecule type" value="Genomic_DNA"/>
</dbReference>
<dbReference type="Proteomes" id="UP000653631">
    <property type="component" value="Unassembled WGS sequence"/>
</dbReference>
<dbReference type="Proteomes" id="UP000094714">
    <property type="component" value="Chromosome"/>
</dbReference>
<evidence type="ECO:0000313" key="7">
    <source>
        <dbReference type="EMBL" id="PNV57835.1"/>
    </source>
</evidence>
<feature type="domain" description="HTH cro/C1-type" evidence="3">
    <location>
        <begin position="14"/>
        <end position="43"/>
    </location>
</feature>
<gene>
    <name evidence="7" type="ORF">C1Y38_06190</name>
    <name evidence="6" type="ORF">GC247_00365</name>
    <name evidence="8" type="ORF">HCY95_00544</name>
    <name evidence="4" type="ORF">LACFE_CDS1369</name>
    <name evidence="5" type="ORF">LF01B1_05320</name>
    <name evidence="9" type="ORF">P8634_02880</name>
</gene>
<dbReference type="Pfam" id="PF13413">
    <property type="entry name" value="HTH_25"/>
    <property type="match status" value="1"/>
</dbReference>
<dbReference type="InterPro" id="IPR025194">
    <property type="entry name" value="RodZ-like_C"/>
</dbReference>
<dbReference type="AlphaFoldDB" id="A0A0F4HB21"/>
<dbReference type="EMBL" id="CP050919">
    <property type="protein sequence ID" value="QIX58130.1"/>
    <property type="molecule type" value="Genomic_DNA"/>
</dbReference>
<accession>A0A0F4HB21</accession>
<reference evidence="9" key="6">
    <citation type="submission" date="2023-04" db="EMBL/GenBank/DDBJ databases">
        <title>Genomic of Limosilactobacillus fermentum MSJK0025.</title>
        <authorList>
            <person name="Yang S."/>
        </authorList>
    </citation>
    <scope>NUCLEOTIDE SEQUENCE</scope>
    <source>
        <strain evidence="9">MSJK0025</strain>
    </source>
</reference>
<dbReference type="Pfam" id="PF13464">
    <property type="entry name" value="RodZ_C"/>
    <property type="match status" value="1"/>
</dbReference>
<sequence length="334" mass="35329">MSENEERVNVGKKLREAREKKGLTLDDLQQATKIQKRYLIAIEDEKFDELPGDFYVRAFVKQYADTVGLDGNTLLKDYDDDLPQTKTAEYSNHLAQAVETRTGNRQPTVDRVDRARRYLPTVIIAVVVVIILGAIWATAIVRNRQDAATKIDSSSVSVSGESSKKSSSSSSSSKSSSSSSKAAKLEFTAANRTTSSVTLSTTSSLTKDTDMTIKASGQAWTSVTVDGTSKLSKTLTANSTSTVSLPKGAQTVVLTLGNASATTVKIGDQTLDLTDSGKYANTRTVTIKFGATTTASSSASSTSTSAASSSVATTTNSTSTTATTNTSTQSSSTR</sequence>
<dbReference type="STRING" id="1613.GCA_002119645_00570"/>